<feature type="region of interest" description="Disordered" evidence="1">
    <location>
        <begin position="100"/>
        <end position="149"/>
    </location>
</feature>
<feature type="transmembrane region" description="Helical" evidence="2">
    <location>
        <begin position="6"/>
        <end position="27"/>
    </location>
</feature>
<organism evidence="3 4">
    <name type="scientific">Streptomyces omiyaensis</name>
    <dbReference type="NCBI Taxonomy" id="68247"/>
    <lineage>
        <taxon>Bacteria</taxon>
        <taxon>Bacillati</taxon>
        <taxon>Actinomycetota</taxon>
        <taxon>Actinomycetes</taxon>
        <taxon>Kitasatosporales</taxon>
        <taxon>Streptomycetaceae</taxon>
        <taxon>Streptomyces</taxon>
    </lineage>
</organism>
<dbReference type="InterPro" id="IPR021315">
    <property type="entry name" value="Gap/Sap"/>
</dbReference>
<protein>
    <submittedName>
        <fullName evidence="3">GAP family protein</fullName>
    </submittedName>
</protein>
<evidence type="ECO:0000313" key="4">
    <source>
        <dbReference type="Proteomes" id="UP001604282"/>
    </source>
</evidence>
<sequence>MALDLLLIGLAITLFPLPVMAFVLVVASPGGVRKGLVFIVSWLACLVAVIGIVVLLTGGQPPAPRSPPSTAAKAVTLVIGLGLLGYGTYRLRRVRRGAMTPSEDADASASAARTREDGGSAAPGPDAGASSAPAAEGPEAAEASGESAGPHGGVSLWSAAALPLLLQPWGMVGAAGATVVQADLSDAGNVVVLVLFCLVATSSLLAMELSMVFAPERAHPALMALRRWLTRHKEPAVIGLCLLLGLWLVSRSLYELTG</sequence>
<dbReference type="Proteomes" id="UP001604282">
    <property type="component" value="Unassembled WGS sequence"/>
</dbReference>
<feature type="compositionally biased region" description="Low complexity" evidence="1">
    <location>
        <begin position="119"/>
        <end position="149"/>
    </location>
</feature>
<feature type="transmembrane region" description="Helical" evidence="2">
    <location>
        <begin position="235"/>
        <end position="254"/>
    </location>
</feature>
<keyword evidence="2" id="KW-0472">Membrane</keyword>
<comment type="caution">
    <text evidence="3">The sequence shown here is derived from an EMBL/GenBank/DDBJ whole genome shotgun (WGS) entry which is preliminary data.</text>
</comment>
<feature type="transmembrane region" description="Helical" evidence="2">
    <location>
        <begin position="156"/>
        <end position="178"/>
    </location>
</feature>
<evidence type="ECO:0000313" key="3">
    <source>
        <dbReference type="EMBL" id="MFG3191877.1"/>
    </source>
</evidence>
<reference evidence="3 4" key="1">
    <citation type="submission" date="2024-10" db="EMBL/GenBank/DDBJ databases">
        <title>The Natural Products Discovery Center: Release of the First 8490 Sequenced Strains for Exploring Actinobacteria Biosynthetic Diversity.</title>
        <authorList>
            <person name="Kalkreuter E."/>
            <person name="Kautsar S.A."/>
            <person name="Yang D."/>
            <person name="Bader C.D."/>
            <person name="Teijaro C.N."/>
            <person name="Fluegel L."/>
            <person name="Davis C.M."/>
            <person name="Simpson J.R."/>
            <person name="Lauterbach L."/>
            <person name="Steele A.D."/>
            <person name="Gui C."/>
            <person name="Meng S."/>
            <person name="Li G."/>
            <person name="Viehrig K."/>
            <person name="Ye F."/>
            <person name="Su P."/>
            <person name="Kiefer A.F."/>
            <person name="Nichols A."/>
            <person name="Cepeda A.J."/>
            <person name="Yan W."/>
            <person name="Fan B."/>
            <person name="Jiang Y."/>
            <person name="Adhikari A."/>
            <person name="Zheng C.-J."/>
            <person name="Schuster L."/>
            <person name="Cowan T.M."/>
            <person name="Smanski M.J."/>
            <person name="Chevrette M.G."/>
            <person name="De Carvalho L.P.S."/>
            <person name="Shen B."/>
        </authorList>
    </citation>
    <scope>NUCLEOTIDE SEQUENCE [LARGE SCALE GENOMIC DNA]</scope>
    <source>
        <strain evidence="3 4">NPDC048229</strain>
    </source>
</reference>
<evidence type="ECO:0000256" key="2">
    <source>
        <dbReference type="SAM" id="Phobius"/>
    </source>
</evidence>
<dbReference type="Pfam" id="PF11139">
    <property type="entry name" value="SfLAP"/>
    <property type="match status" value="1"/>
</dbReference>
<evidence type="ECO:0000256" key="1">
    <source>
        <dbReference type="SAM" id="MobiDB-lite"/>
    </source>
</evidence>
<keyword evidence="2" id="KW-0812">Transmembrane</keyword>
<dbReference type="EMBL" id="JBICZW010000015">
    <property type="protein sequence ID" value="MFG3191877.1"/>
    <property type="molecule type" value="Genomic_DNA"/>
</dbReference>
<feature type="transmembrane region" description="Helical" evidence="2">
    <location>
        <begin position="70"/>
        <end position="89"/>
    </location>
</feature>
<name>A0ABW7BWL1_9ACTN</name>
<accession>A0ABW7BWL1</accession>
<gene>
    <name evidence="3" type="ORF">ACGFYS_23385</name>
</gene>
<keyword evidence="4" id="KW-1185">Reference proteome</keyword>
<dbReference type="RefSeq" id="WP_392883669.1">
    <property type="nucleotide sequence ID" value="NZ_JBICZW010000015.1"/>
</dbReference>
<feature type="transmembrane region" description="Helical" evidence="2">
    <location>
        <begin position="36"/>
        <end position="58"/>
    </location>
</feature>
<keyword evidence="2" id="KW-1133">Transmembrane helix</keyword>
<feature type="transmembrane region" description="Helical" evidence="2">
    <location>
        <begin position="190"/>
        <end position="214"/>
    </location>
</feature>
<proteinExistence type="predicted"/>